<dbReference type="InterPro" id="IPR018247">
    <property type="entry name" value="EF_Hand_1_Ca_BS"/>
</dbReference>
<gene>
    <name evidence="3" type="ORF">KZJ38_18970</name>
</gene>
<evidence type="ECO:0000313" key="3">
    <source>
        <dbReference type="EMBL" id="QYD68316.1"/>
    </source>
</evidence>
<keyword evidence="4" id="KW-1185">Reference proteome</keyword>
<evidence type="ECO:0000259" key="2">
    <source>
        <dbReference type="PROSITE" id="PS50222"/>
    </source>
</evidence>
<feature type="compositionally biased region" description="Low complexity" evidence="1">
    <location>
        <begin position="23"/>
        <end position="46"/>
    </location>
</feature>
<protein>
    <submittedName>
        <fullName evidence="3">EF-hand domain-containing protein</fullName>
    </submittedName>
</protein>
<dbReference type="Pfam" id="PF13202">
    <property type="entry name" value="EF-hand_5"/>
    <property type="match status" value="2"/>
</dbReference>
<feature type="compositionally biased region" description="Polar residues" evidence="1">
    <location>
        <begin position="1"/>
        <end position="12"/>
    </location>
</feature>
<sequence>MSVSSINPATAQTHKHARGGSSGTSSASGTSGAAATSGSTAASTSADAPASSTIVTLSPDAQTLASLAAEGVSFSLTSMASLGISASDIANATTPAQQYALAQRVHQGLISHGDLMTPGGSVSQSGFENLVTQFGGTKTQADQLFQSLDTNGDGSVSTDEFLDGMGSTSGDSPVAQSLLELMDTDSSGSVNSSEFINFEMAFAQTENGKA</sequence>
<dbReference type="PROSITE" id="PS50222">
    <property type="entry name" value="EF_HAND_2"/>
    <property type="match status" value="1"/>
</dbReference>
<dbReference type="Proteomes" id="UP000826462">
    <property type="component" value="Chromosome 1"/>
</dbReference>
<feature type="region of interest" description="Disordered" evidence="1">
    <location>
        <begin position="1"/>
        <end position="46"/>
    </location>
</feature>
<organism evidence="3 4">
    <name type="scientific">Paraburkholderia edwinii</name>
    <dbReference type="NCBI Taxonomy" id="2861782"/>
    <lineage>
        <taxon>Bacteria</taxon>
        <taxon>Pseudomonadati</taxon>
        <taxon>Pseudomonadota</taxon>
        <taxon>Betaproteobacteria</taxon>
        <taxon>Burkholderiales</taxon>
        <taxon>Burkholderiaceae</taxon>
        <taxon>Paraburkholderia</taxon>
    </lineage>
</organism>
<reference evidence="3 4" key="1">
    <citation type="submission" date="2021-07" db="EMBL/GenBank/DDBJ databases">
        <title>Paraburkholderia edwinii protects Aspergillus sp. from phenazines by acting as a toxin sponge.</title>
        <authorList>
            <person name="Dahlstrom K.M."/>
            <person name="Newman D.K."/>
        </authorList>
    </citation>
    <scope>NUCLEOTIDE SEQUENCE [LARGE SCALE GENOMIC DNA]</scope>
    <source>
        <strain evidence="3 4">Pe01</strain>
    </source>
</reference>
<dbReference type="InterPro" id="IPR002048">
    <property type="entry name" value="EF_hand_dom"/>
</dbReference>
<dbReference type="CDD" id="cd00051">
    <property type="entry name" value="EFh"/>
    <property type="match status" value="1"/>
</dbReference>
<feature type="domain" description="EF-hand" evidence="2">
    <location>
        <begin position="136"/>
        <end position="171"/>
    </location>
</feature>
<dbReference type="SUPFAM" id="SSF47473">
    <property type="entry name" value="EF-hand"/>
    <property type="match status" value="1"/>
</dbReference>
<dbReference type="InterPro" id="IPR011992">
    <property type="entry name" value="EF-hand-dom_pair"/>
</dbReference>
<evidence type="ECO:0000256" key="1">
    <source>
        <dbReference type="SAM" id="MobiDB-lite"/>
    </source>
</evidence>
<dbReference type="Gene3D" id="1.10.238.10">
    <property type="entry name" value="EF-hand"/>
    <property type="match status" value="1"/>
</dbReference>
<proteinExistence type="predicted"/>
<evidence type="ECO:0000313" key="4">
    <source>
        <dbReference type="Proteomes" id="UP000826462"/>
    </source>
</evidence>
<dbReference type="RefSeq" id="WP_219797709.1">
    <property type="nucleotide sequence ID" value="NZ_CP080095.1"/>
</dbReference>
<dbReference type="SMART" id="SM00054">
    <property type="entry name" value="EFh"/>
    <property type="match status" value="2"/>
</dbReference>
<accession>A0ABX8UHB2</accession>
<name>A0ABX8UHB2_9BURK</name>
<dbReference type="PROSITE" id="PS00018">
    <property type="entry name" value="EF_HAND_1"/>
    <property type="match status" value="2"/>
</dbReference>
<dbReference type="EMBL" id="CP080095">
    <property type="protein sequence ID" value="QYD68316.1"/>
    <property type="molecule type" value="Genomic_DNA"/>
</dbReference>